<evidence type="ECO:0000313" key="3">
    <source>
        <dbReference type="Proteomes" id="UP000002195"/>
    </source>
</evidence>
<proteinExistence type="predicted"/>
<dbReference type="eggNOG" id="ENOG502RHHN">
    <property type="taxonomic scope" value="Eukaryota"/>
</dbReference>
<evidence type="ECO:0000313" key="2">
    <source>
        <dbReference type="EMBL" id="EAL64596.1"/>
    </source>
</evidence>
<dbReference type="SMR" id="Q54N43"/>
<dbReference type="EMBL" id="AAFI02000079">
    <property type="protein sequence ID" value="EAL64596.1"/>
    <property type="molecule type" value="Genomic_DNA"/>
</dbReference>
<sequence>MTLSIAKPFVSIFKKGKSKKSEHDDINGNSHHHHDSNYIKSKHHGDIEQNSNYLTVNHKQKSYTDNDKIEETYTVLYQVYDENSCRGASPQLKYEERVLKINEEGVFLFEQEKLVCHWGFSLIKEFSLDENWTDWIVILRDSTKHYFKSYESIQIHLKINDIIRKLVSQIPSSSSSSF</sequence>
<organism evidence="2 3">
    <name type="scientific">Dictyostelium discoideum</name>
    <name type="common">Social amoeba</name>
    <dbReference type="NCBI Taxonomy" id="44689"/>
    <lineage>
        <taxon>Eukaryota</taxon>
        <taxon>Amoebozoa</taxon>
        <taxon>Evosea</taxon>
        <taxon>Eumycetozoa</taxon>
        <taxon>Dictyostelia</taxon>
        <taxon>Dictyosteliales</taxon>
        <taxon>Dictyosteliaceae</taxon>
        <taxon>Dictyostelium</taxon>
    </lineage>
</organism>
<feature type="region of interest" description="Disordered" evidence="1">
    <location>
        <begin position="16"/>
        <end position="39"/>
    </location>
</feature>
<dbReference type="HOGENOM" id="CLU_1513276_0_0_1"/>
<gene>
    <name evidence="2" type="ORF">DDB_G0285517</name>
</gene>
<evidence type="ECO:0000256" key="1">
    <source>
        <dbReference type="SAM" id="MobiDB-lite"/>
    </source>
</evidence>
<comment type="caution">
    <text evidence="2">The sequence shown here is derived from an EMBL/GenBank/DDBJ whole genome shotgun (WGS) entry which is preliminary data.</text>
</comment>
<reference evidence="2 3" key="1">
    <citation type="journal article" date="2005" name="Nature">
        <title>The genome of the social amoeba Dictyostelium discoideum.</title>
        <authorList>
            <consortium name="The Dictyostelium discoideum Sequencing Consortium"/>
            <person name="Eichinger L."/>
            <person name="Pachebat J.A."/>
            <person name="Glockner G."/>
            <person name="Rajandream M.A."/>
            <person name="Sucgang R."/>
            <person name="Berriman M."/>
            <person name="Song J."/>
            <person name="Olsen R."/>
            <person name="Szafranski K."/>
            <person name="Xu Q."/>
            <person name="Tunggal B."/>
            <person name="Kummerfeld S."/>
            <person name="Madera M."/>
            <person name="Konfortov B.A."/>
            <person name="Rivero F."/>
            <person name="Bankier A.T."/>
            <person name="Lehmann R."/>
            <person name="Hamlin N."/>
            <person name="Davies R."/>
            <person name="Gaudet P."/>
            <person name="Fey P."/>
            <person name="Pilcher K."/>
            <person name="Chen G."/>
            <person name="Saunders D."/>
            <person name="Sodergren E."/>
            <person name="Davis P."/>
            <person name="Kerhornou A."/>
            <person name="Nie X."/>
            <person name="Hall N."/>
            <person name="Anjard C."/>
            <person name="Hemphill L."/>
            <person name="Bason N."/>
            <person name="Farbrother P."/>
            <person name="Desany B."/>
            <person name="Just E."/>
            <person name="Morio T."/>
            <person name="Rost R."/>
            <person name="Churcher C."/>
            <person name="Cooper J."/>
            <person name="Haydock S."/>
            <person name="van Driessche N."/>
            <person name="Cronin A."/>
            <person name="Goodhead I."/>
            <person name="Muzny D."/>
            <person name="Mourier T."/>
            <person name="Pain A."/>
            <person name="Lu M."/>
            <person name="Harper D."/>
            <person name="Lindsay R."/>
            <person name="Hauser H."/>
            <person name="James K."/>
            <person name="Quiles M."/>
            <person name="Madan Babu M."/>
            <person name="Saito T."/>
            <person name="Buchrieser C."/>
            <person name="Wardroper A."/>
            <person name="Felder M."/>
            <person name="Thangavelu M."/>
            <person name="Johnson D."/>
            <person name="Knights A."/>
            <person name="Loulseged H."/>
            <person name="Mungall K."/>
            <person name="Oliver K."/>
            <person name="Price C."/>
            <person name="Quail M.A."/>
            <person name="Urushihara H."/>
            <person name="Hernandez J."/>
            <person name="Rabbinowitsch E."/>
            <person name="Steffen D."/>
            <person name="Sanders M."/>
            <person name="Ma J."/>
            <person name="Kohara Y."/>
            <person name="Sharp S."/>
            <person name="Simmonds M."/>
            <person name="Spiegler S."/>
            <person name="Tivey A."/>
            <person name="Sugano S."/>
            <person name="White B."/>
            <person name="Walker D."/>
            <person name="Woodward J."/>
            <person name="Winckler T."/>
            <person name="Tanaka Y."/>
            <person name="Shaulsky G."/>
            <person name="Schleicher M."/>
            <person name="Weinstock G."/>
            <person name="Rosenthal A."/>
            <person name="Cox E.C."/>
            <person name="Chisholm R.L."/>
            <person name="Gibbs R."/>
            <person name="Loomis W.F."/>
            <person name="Platzer M."/>
            <person name="Kay R.R."/>
            <person name="Williams J."/>
            <person name="Dear P.H."/>
            <person name="Noegel A.A."/>
            <person name="Barrell B."/>
            <person name="Kuspa A."/>
        </authorList>
    </citation>
    <scope>NUCLEOTIDE SEQUENCE [LARGE SCALE GENOMIC DNA]</scope>
    <source>
        <strain evidence="2 3">AX4</strain>
    </source>
</reference>
<dbReference type="AlphaFoldDB" id="Q54N43"/>
<dbReference type="FunCoup" id="Q54N43">
    <property type="interactions" value="244"/>
</dbReference>
<dbReference type="RefSeq" id="XP_638100.1">
    <property type="nucleotide sequence ID" value="XM_633008.1"/>
</dbReference>
<accession>Q54N43</accession>
<dbReference type="PaxDb" id="44689-DDB0186542"/>
<keyword evidence="3" id="KW-1185">Reference proteome</keyword>
<dbReference type="dictyBase" id="DDB_G0285517"/>
<dbReference type="VEuPathDB" id="AmoebaDB:DDB_G0285517"/>
<dbReference type="Proteomes" id="UP000002195">
    <property type="component" value="Unassembled WGS sequence"/>
</dbReference>
<dbReference type="KEGG" id="ddi:DDB_G0285517"/>
<dbReference type="GeneID" id="8625148"/>
<dbReference type="OMA" id="WIVILRD"/>
<dbReference type="InParanoid" id="Q54N43"/>
<protein>
    <submittedName>
        <fullName evidence="2">Uncharacterized protein</fullName>
    </submittedName>
</protein>
<name>Q54N43_DICDI</name>